<feature type="transmembrane region" description="Helical" evidence="6">
    <location>
        <begin position="112"/>
        <end position="133"/>
    </location>
</feature>
<dbReference type="Gene3D" id="1.20.1250.20">
    <property type="entry name" value="MFS general substrate transporter like domains"/>
    <property type="match status" value="1"/>
</dbReference>
<evidence type="ECO:0000259" key="7">
    <source>
        <dbReference type="PROSITE" id="PS50850"/>
    </source>
</evidence>
<feature type="transmembrane region" description="Helical" evidence="6">
    <location>
        <begin position="248"/>
        <end position="273"/>
    </location>
</feature>
<dbReference type="PANTHER" id="PTHR43124">
    <property type="entry name" value="PURINE EFFLUX PUMP PBUE"/>
    <property type="match status" value="1"/>
</dbReference>
<evidence type="ECO:0000256" key="1">
    <source>
        <dbReference type="ARBA" id="ARBA00004651"/>
    </source>
</evidence>
<keyword evidence="4 6" id="KW-1133">Transmembrane helix</keyword>
<sequence>MSGGTELPRPRLAQGTLLLASMLTIMAGATISPALPAIQREFATAPNAGVLVGLVLTMHGLFIAVGSPIIGALADRYGRRWLLLVSTVVYALAGGSGFVLDSLLAILASRAVLGLAVAGVMVTVTALITDYYDENRRDTILGRQGAFMSIGGVVLLPLAGMLADIGWRVPFLVYTVAVALLPAMVFALPEPNRREPTGDRPMSLDDLRQTLAVFPLRTLGLIAALGLVGQIIFYMIPVQIPFYLETQAGASGTVIGAALAASTGAGGVASLLYGRIRRSLSMIGIVALTFGFMSIGYTAIGVSRTVPSVVVGLAIAGAGSGFLLTNLNAWIAAVTPESVRGRALSALTSAFFLGQFLSPLVVQPVSDSLGLGTTFVGVGLLLAGGATVFAFVSVSVTPPPKSEPAVQQQVDDRTAD</sequence>
<proteinExistence type="predicted"/>
<feature type="transmembrane region" description="Helical" evidence="6">
    <location>
        <begin position="368"/>
        <end position="392"/>
    </location>
</feature>
<name>A0A3P3RD09_9EURY</name>
<evidence type="ECO:0000256" key="4">
    <source>
        <dbReference type="ARBA" id="ARBA00022989"/>
    </source>
</evidence>
<gene>
    <name evidence="8" type="ORF">EIK79_06605</name>
</gene>
<dbReference type="InterPro" id="IPR001958">
    <property type="entry name" value="Tet-R_TetA/multi-R_MdtG-like"/>
</dbReference>
<dbReference type="Proteomes" id="UP000282322">
    <property type="component" value="Unassembled WGS sequence"/>
</dbReference>
<dbReference type="PANTHER" id="PTHR43124:SF3">
    <property type="entry name" value="CHLORAMPHENICOL EFFLUX PUMP RV0191"/>
    <property type="match status" value="1"/>
</dbReference>
<evidence type="ECO:0000313" key="9">
    <source>
        <dbReference type="Proteomes" id="UP000282322"/>
    </source>
</evidence>
<feature type="transmembrane region" description="Helical" evidence="6">
    <location>
        <begin position="51"/>
        <end position="74"/>
    </location>
</feature>
<dbReference type="Pfam" id="PF07690">
    <property type="entry name" value="MFS_1"/>
    <property type="match status" value="1"/>
</dbReference>
<reference evidence="8 9" key="1">
    <citation type="submission" date="2018-11" db="EMBL/GenBank/DDBJ databases">
        <title>Taxonoimc description of Halomarina strain SPP-AMP-1.</title>
        <authorList>
            <person name="Pal Y."/>
            <person name="Srinivasana K."/>
            <person name="Verma A."/>
            <person name="Kumar P."/>
        </authorList>
    </citation>
    <scope>NUCLEOTIDE SEQUENCE [LARGE SCALE GENOMIC DNA]</scope>
    <source>
        <strain evidence="8 9">SPP-AMP-1</strain>
    </source>
</reference>
<dbReference type="GO" id="GO:0022857">
    <property type="term" value="F:transmembrane transporter activity"/>
    <property type="evidence" value="ECO:0007669"/>
    <property type="project" value="InterPro"/>
</dbReference>
<keyword evidence="5 6" id="KW-0472">Membrane</keyword>
<dbReference type="GO" id="GO:0005886">
    <property type="term" value="C:plasma membrane"/>
    <property type="evidence" value="ECO:0007669"/>
    <property type="project" value="UniProtKB-SubCell"/>
</dbReference>
<keyword evidence="2" id="KW-1003">Cell membrane</keyword>
<comment type="subcellular location">
    <subcellularLocation>
        <location evidence="1">Cell membrane</location>
        <topology evidence="1">Multi-pass membrane protein</topology>
    </subcellularLocation>
</comment>
<dbReference type="EMBL" id="RRCH01000014">
    <property type="protein sequence ID" value="RRJ31387.1"/>
    <property type="molecule type" value="Genomic_DNA"/>
</dbReference>
<evidence type="ECO:0000256" key="3">
    <source>
        <dbReference type="ARBA" id="ARBA00022692"/>
    </source>
</evidence>
<comment type="caution">
    <text evidence="8">The sequence shown here is derived from an EMBL/GenBank/DDBJ whole genome shotgun (WGS) entry which is preliminary data.</text>
</comment>
<feature type="transmembrane region" description="Helical" evidence="6">
    <location>
        <begin position="12"/>
        <end position="31"/>
    </location>
</feature>
<evidence type="ECO:0000256" key="5">
    <source>
        <dbReference type="ARBA" id="ARBA00023136"/>
    </source>
</evidence>
<feature type="domain" description="Major facilitator superfamily (MFS) profile" evidence="7">
    <location>
        <begin position="13"/>
        <end position="401"/>
    </location>
</feature>
<dbReference type="PROSITE" id="PS00216">
    <property type="entry name" value="SUGAR_TRANSPORT_1"/>
    <property type="match status" value="1"/>
</dbReference>
<feature type="transmembrane region" description="Helical" evidence="6">
    <location>
        <begin position="81"/>
        <end position="100"/>
    </location>
</feature>
<evidence type="ECO:0000256" key="2">
    <source>
        <dbReference type="ARBA" id="ARBA00022475"/>
    </source>
</evidence>
<feature type="transmembrane region" description="Helical" evidence="6">
    <location>
        <begin position="343"/>
        <end position="362"/>
    </location>
</feature>
<feature type="transmembrane region" description="Helical" evidence="6">
    <location>
        <begin position="210"/>
        <end position="236"/>
    </location>
</feature>
<dbReference type="CDD" id="cd17473">
    <property type="entry name" value="MFS_arabinose_efflux_permease_like"/>
    <property type="match status" value="1"/>
</dbReference>
<dbReference type="SUPFAM" id="SSF103473">
    <property type="entry name" value="MFS general substrate transporter"/>
    <property type="match status" value="1"/>
</dbReference>
<feature type="transmembrane region" description="Helical" evidence="6">
    <location>
        <begin position="171"/>
        <end position="189"/>
    </location>
</feature>
<accession>A0A3P3RD09</accession>
<feature type="transmembrane region" description="Helical" evidence="6">
    <location>
        <begin position="280"/>
        <end position="300"/>
    </location>
</feature>
<dbReference type="InterPro" id="IPR005829">
    <property type="entry name" value="Sugar_transporter_CS"/>
</dbReference>
<dbReference type="PROSITE" id="PS50850">
    <property type="entry name" value="MFS"/>
    <property type="match status" value="1"/>
</dbReference>
<dbReference type="RefSeq" id="WP_124954339.1">
    <property type="nucleotide sequence ID" value="NZ_RRCH01000014.1"/>
</dbReference>
<evidence type="ECO:0000256" key="6">
    <source>
        <dbReference type="SAM" id="Phobius"/>
    </source>
</evidence>
<dbReference type="AlphaFoldDB" id="A0A3P3RD09"/>
<evidence type="ECO:0000313" key="8">
    <source>
        <dbReference type="EMBL" id="RRJ31387.1"/>
    </source>
</evidence>
<feature type="transmembrane region" description="Helical" evidence="6">
    <location>
        <begin position="145"/>
        <end position="165"/>
    </location>
</feature>
<feature type="transmembrane region" description="Helical" evidence="6">
    <location>
        <begin position="306"/>
        <end position="331"/>
    </location>
</feature>
<organism evidence="8 9">
    <name type="scientific">Halocatena pleomorpha</name>
    <dbReference type="NCBI Taxonomy" id="1785090"/>
    <lineage>
        <taxon>Archaea</taxon>
        <taxon>Methanobacteriati</taxon>
        <taxon>Methanobacteriota</taxon>
        <taxon>Stenosarchaea group</taxon>
        <taxon>Halobacteria</taxon>
        <taxon>Halobacteriales</taxon>
        <taxon>Natronomonadaceae</taxon>
        <taxon>Halocatena</taxon>
    </lineage>
</organism>
<dbReference type="PRINTS" id="PR01035">
    <property type="entry name" value="TCRTETA"/>
</dbReference>
<dbReference type="InterPro" id="IPR036259">
    <property type="entry name" value="MFS_trans_sf"/>
</dbReference>
<dbReference type="OrthoDB" id="117970at2157"/>
<keyword evidence="9" id="KW-1185">Reference proteome</keyword>
<keyword evidence="3 6" id="KW-0812">Transmembrane</keyword>
<protein>
    <submittedName>
        <fullName evidence="8">MFS transporter</fullName>
    </submittedName>
</protein>
<dbReference type="InterPro" id="IPR050189">
    <property type="entry name" value="MFS_Efflux_Transporters"/>
</dbReference>
<dbReference type="InterPro" id="IPR020846">
    <property type="entry name" value="MFS_dom"/>
</dbReference>
<dbReference type="InterPro" id="IPR011701">
    <property type="entry name" value="MFS"/>
</dbReference>